<keyword evidence="3" id="KW-0418">Kinase</keyword>
<evidence type="ECO:0000313" key="4">
    <source>
        <dbReference type="Proteomes" id="UP000000328"/>
    </source>
</evidence>
<dbReference type="Gene3D" id="3.30.565.10">
    <property type="entry name" value="Histidine kinase-like ATPase, C-terminal domain"/>
    <property type="match status" value="1"/>
</dbReference>
<proteinExistence type="predicted"/>
<accession>A0A0H3DI15</accession>
<dbReference type="SUPFAM" id="SSF55874">
    <property type="entry name" value="ATPase domain of HSP90 chaperone/DNA topoisomerase II/histidine kinase"/>
    <property type="match status" value="1"/>
</dbReference>
<dbReference type="EMBL" id="CP002000">
    <property type="protein sequence ID" value="ADJ49304.1"/>
    <property type="molecule type" value="Genomic_DNA"/>
</dbReference>
<dbReference type="HOGENOM" id="CLU_126533_1_0_11"/>
<name>A0A0H3DI15_AMYMU</name>
<organism evidence="3 4">
    <name type="scientific">Amycolatopsis mediterranei (strain U-32)</name>
    <dbReference type="NCBI Taxonomy" id="749927"/>
    <lineage>
        <taxon>Bacteria</taxon>
        <taxon>Bacillati</taxon>
        <taxon>Actinomycetota</taxon>
        <taxon>Actinomycetes</taxon>
        <taxon>Pseudonocardiales</taxon>
        <taxon>Pseudonocardiaceae</taxon>
        <taxon>Amycolatopsis</taxon>
    </lineage>
</organism>
<dbReference type="PANTHER" id="PTHR35526">
    <property type="entry name" value="ANTI-SIGMA-F FACTOR RSBW-RELATED"/>
    <property type="match status" value="1"/>
</dbReference>
<dbReference type="OrthoDB" id="5184914at2"/>
<keyword evidence="3" id="KW-0808">Transferase</keyword>
<dbReference type="InterPro" id="IPR036890">
    <property type="entry name" value="HATPase_C_sf"/>
</dbReference>
<dbReference type="PANTHER" id="PTHR35526:SF3">
    <property type="entry name" value="ANTI-SIGMA-F FACTOR RSBW"/>
    <property type="match status" value="1"/>
</dbReference>
<dbReference type="InterPro" id="IPR050267">
    <property type="entry name" value="Anti-sigma-factor_SerPK"/>
</dbReference>
<dbReference type="eggNOG" id="COG2172">
    <property type="taxonomic scope" value="Bacteria"/>
</dbReference>
<dbReference type="AlphaFoldDB" id="A0A0H3DI15"/>
<feature type="domain" description="Histidine kinase/HSP90-like ATPase" evidence="2">
    <location>
        <begin position="15"/>
        <end position="133"/>
    </location>
</feature>
<sequence>MRRARMPEPFRCHGVPAAPGALRRLRHDLMAWVLAAGVDEDRAGSIVLASYEALANVADHAYDGGEPGVVDVDAAAHPGRLEVVITDHGRWRPPVPDTQPVSLRGRGLLLLRASADRADITSGERGTVVTLTWDLDPVKP</sequence>
<dbReference type="InterPro" id="IPR003594">
    <property type="entry name" value="HATPase_dom"/>
</dbReference>
<dbReference type="PATRIC" id="fig|749927.5.peg.7889"/>
<gene>
    <name evidence="3" type="ordered locus">AMED_7591</name>
</gene>
<evidence type="ECO:0000256" key="1">
    <source>
        <dbReference type="ARBA" id="ARBA00022527"/>
    </source>
</evidence>
<dbReference type="GO" id="GO:0004674">
    <property type="term" value="F:protein serine/threonine kinase activity"/>
    <property type="evidence" value="ECO:0007669"/>
    <property type="project" value="UniProtKB-KW"/>
</dbReference>
<dbReference type="KEGG" id="amd:AMED_7591"/>
<keyword evidence="1 3" id="KW-0723">Serine/threonine-protein kinase</keyword>
<evidence type="ECO:0000259" key="2">
    <source>
        <dbReference type="Pfam" id="PF13581"/>
    </source>
</evidence>
<dbReference type="Proteomes" id="UP000000328">
    <property type="component" value="Chromosome"/>
</dbReference>
<dbReference type="CDD" id="cd16936">
    <property type="entry name" value="HATPase_RsbW-like"/>
    <property type="match status" value="1"/>
</dbReference>
<reference evidence="3 4" key="1">
    <citation type="journal article" date="2010" name="Cell Res.">
        <title>Complete genome sequence of the rifamycin SV-producing Amycolatopsis mediterranei U32 revealed its genetic characteristics in phylogeny and metabolism.</title>
        <authorList>
            <person name="Zhao W."/>
            <person name="Zhong Y."/>
            <person name="Yuan H."/>
            <person name="Wang J."/>
            <person name="Zheng H."/>
            <person name="Wang Y."/>
            <person name="Cen X."/>
            <person name="Xu F."/>
            <person name="Bai J."/>
            <person name="Han X."/>
            <person name="Lu G."/>
            <person name="Zhu Y."/>
            <person name="Shao Z."/>
            <person name="Yan H."/>
            <person name="Li C."/>
            <person name="Peng N."/>
            <person name="Zhang Z."/>
            <person name="Zhang Y."/>
            <person name="Lin W."/>
            <person name="Fan Y."/>
            <person name="Qin Z."/>
            <person name="Hu Y."/>
            <person name="Zhu B."/>
            <person name="Wang S."/>
            <person name="Ding X."/>
            <person name="Zhao G.P."/>
        </authorList>
    </citation>
    <scope>NUCLEOTIDE SEQUENCE [LARGE SCALE GENOMIC DNA]</scope>
    <source>
        <strain evidence="4">U-32</strain>
    </source>
</reference>
<protein>
    <submittedName>
        <fullName evidence="3">Putative anti-sigma regulatory factor, serine/threonine protein kinase</fullName>
    </submittedName>
</protein>
<evidence type="ECO:0000313" key="3">
    <source>
        <dbReference type="EMBL" id="ADJ49304.1"/>
    </source>
</evidence>
<dbReference type="Pfam" id="PF13581">
    <property type="entry name" value="HATPase_c_2"/>
    <property type="match status" value="1"/>
</dbReference>